<accession>A0A481YUN3</accession>
<feature type="region of interest" description="Disordered" evidence="1">
    <location>
        <begin position="194"/>
        <end position="221"/>
    </location>
</feature>
<evidence type="ECO:0000256" key="1">
    <source>
        <dbReference type="SAM" id="MobiDB-lite"/>
    </source>
</evidence>
<reference evidence="2" key="1">
    <citation type="journal article" date="2019" name="MBio">
        <title>Virus Genomes from Deep Sea Sediments Expand the Ocean Megavirome and Support Independent Origins of Viral Gigantism.</title>
        <authorList>
            <person name="Backstrom D."/>
            <person name="Yutin N."/>
            <person name="Jorgensen S.L."/>
            <person name="Dharamshi J."/>
            <person name="Homa F."/>
            <person name="Zaremba-Niedwiedzka K."/>
            <person name="Spang A."/>
            <person name="Wolf Y.I."/>
            <person name="Koonin E.V."/>
            <person name="Ettema T.J."/>
        </authorList>
    </citation>
    <scope>NUCLEOTIDE SEQUENCE</scope>
</reference>
<name>A0A481YUN3_9VIRU</name>
<dbReference type="CDD" id="cd23767">
    <property type="entry name" value="IQCD"/>
    <property type="match status" value="1"/>
</dbReference>
<gene>
    <name evidence="2" type="ORF">LCMAC103_03670</name>
</gene>
<protein>
    <submittedName>
        <fullName evidence="2">Uncharacterized protein</fullName>
    </submittedName>
</protein>
<dbReference type="EMBL" id="MK500340">
    <property type="protein sequence ID" value="QBK87023.1"/>
    <property type="molecule type" value="Genomic_DNA"/>
</dbReference>
<sequence length="402" mass="45000">MNAAVARLVGEFTHDAQYGRKTNLMRGELKAILKGPRFNFHSSALGEDAINAAVAAARKTLHKPKTVYVVTAVACTMSSPYEDEAGELVNPEVTVLADEDQFRKYVVDEWVVANGNEIGPKTAALQKNMFTWPLLRMLAPMLTRATFSDFGTSNAHWHTVTAVQGCQNVTVYSRPSIYNYGMRKMQTYSQRTHANLDPDESIGDTWDGRAEEKSPGRRQRQPKTCYIITSAGCADSSYEANVDRPVTTIMIGESEFREHVRGLYPVEGEDFWELSERPNVIDIIQYMLALLPDWAGDSRWSHLTPWVSVVVVRGFQYATVYTHSEPPDIEPPSTTSAYKYRGKKLFAWEGGSRLAASTIQRAWRTSVARKAARKVGRKGKEQYYAPGGPGYLKAQKHFVDVA</sequence>
<organism evidence="2">
    <name type="scientific">Marseillevirus LCMAC103</name>
    <dbReference type="NCBI Taxonomy" id="2506604"/>
    <lineage>
        <taxon>Viruses</taxon>
        <taxon>Varidnaviria</taxon>
        <taxon>Bamfordvirae</taxon>
        <taxon>Nucleocytoviricota</taxon>
        <taxon>Megaviricetes</taxon>
        <taxon>Pimascovirales</taxon>
        <taxon>Pimascovirales incertae sedis</taxon>
        <taxon>Marseilleviridae</taxon>
    </lineage>
</organism>
<dbReference type="PROSITE" id="PS50096">
    <property type="entry name" value="IQ"/>
    <property type="match status" value="1"/>
</dbReference>
<feature type="compositionally biased region" description="Basic and acidic residues" evidence="1">
    <location>
        <begin position="206"/>
        <end position="215"/>
    </location>
</feature>
<proteinExistence type="predicted"/>
<evidence type="ECO:0000313" key="2">
    <source>
        <dbReference type="EMBL" id="QBK87023.1"/>
    </source>
</evidence>